<dbReference type="InterPro" id="IPR002153">
    <property type="entry name" value="TRPC_channel"/>
</dbReference>
<dbReference type="OrthoDB" id="2373987at2759"/>
<dbReference type="SUPFAM" id="SSF48403">
    <property type="entry name" value="Ankyrin repeat"/>
    <property type="match status" value="1"/>
</dbReference>
<dbReference type="GO" id="GO:0005886">
    <property type="term" value="C:plasma membrane"/>
    <property type="evidence" value="ECO:0007669"/>
    <property type="project" value="TreeGrafter"/>
</dbReference>
<feature type="domain" description="Transient receptor ion channel" evidence="6">
    <location>
        <begin position="39"/>
        <end position="99"/>
    </location>
</feature>
<organism evidence="7 8">
    <name type="scientific">Callosobruchus maculatus</name>
    <name type="common">Southern cowpea weevil</name>
    <name type="synonym">Pulse bruchid</name>
    <dbReference type="NCBI Taxonomy" id="64391"/>
    <lineage>
        <taxon>Eukaryota</taxon>
        <taxon>Metazoa</taxon>
        <taxon>Ecdysozoa</taxon>
        <taxon>Arthropoda</taxon>
        <taxon>Hexapoda</taxon>
        <taxon>Insecta</taxon>
        <taxon>Pterygota</taxon>
        <taxon>Neoptera</taxon>
        <taxon>Endopterygota</taxon>
        <taxon>Coleoptera</taxon>
        <taxon>Polyphaga</taxon>
        <taxon>Cucujiformia</taxon>
        <taxon>Chrysomeloidea</taxon>
        <taxon>Chrysomelidae</taxon>
        <taxon>Bruchinae</taxon>
        <taxon>Bruchini</taxon>
        <taxon>Callosobruchus</taxon>
    </lineage>
</organism>
<evidence type="ECO:0000256" key="3">
    <source>
        <dbReference type="ARBA" id="ARBA00023065"/>
    </source>
</evidence>
<dbReference type="InterPro" id="IPR036770">
    <property type="entry name" value="Ankyrin_rpt-contain_sf"/>
</dbReference>
<dbReference type="PANTHER" id="PTHR10117">
    <property type="entry name" value="TRANSIENT RECEPTOR POTENTIAL CHANNEL"/>
    <property type="match status" value="1"/>
</dbReference>
<accession>A0A653DRP7</accession>
<evidence type="ECO:0000313" key="8">
    <source>
        <dbReference type="Proteomes" id="UP000410492"/>
    </source>
</evidence>
<dbReference type="Proteomes" id="UP000410492">
    <property type="component" value="Unassembled WGS sequence"/>
</dbReference>
<dbReference type="Pfam" id="PF00023">
    <property type="entry name" value="Ank"/>
    <property type="match status" value="1"/>
</dbReference>
<dbReference type="PROSITE" id="PS50088">
    <property type="entry name" value="ANK_REPEAT"/>
    <property type="match status" value="1"/>
</dbReference>
<dbReference type="PANTHER" id="PTHR10117:SF47">
    <property type="entry name" value="TRANSIENT-RECEPTOR-POTENTIAL-LIKE PROTEIN"/>
    <property type="match status" value="1"/>
</dbReference>
<dbReference type="EMBL" id="CAACVG010014218">
    <property type="protein sequence ID" value="VEN62889.1"/>
    <property type="molecule type" value="Genomic_DNA"/>
</dbReference>
<dbReference type="GO" id="GO:0070679">
    <property type="term" value="F:inositol 1,4,5 trisphosphate binding"/>
    <property type="evidence" value="ECO:0007669"/>
    <property type="project" value="TreeGrafter"/>
</dbReference>
<keyword evidence="2" id="KW-0677">Repeat</keyword>
<dbReference type="PROSITE" id="PS50297">
    <property type="entry name" value="ANK_REP_REGION"/>
    <property type="match status" value="1"/>
</dbReference>
<dbReference type="GO" id="GO:0034703">
    <property type="term" value="C:cation channel complex"/>
    <property type="evidence" value="ECO:0007669"/>
    <property type="project" value="TreeGrafter"/>
</dbReference>
<protein>
    <recommendedName>
        <fullName evidence="6">Transient receptor ion channel domain-containing protein</fullName>
    </recommendedName>
</protein>
<feature type="non-terminal residue" evidence="7">
    <location>
        <position position="99"/>
    </location>
</feature>
<name>A0A653DRP7_CALMS</name>
<reference evidence="7 8" key="1">
    <citation type="submission" date="2019-01" db="EMBL/GenBank/DDBJ databases">
        <authorList>
            <person name="Sayadi A."/>
        </authorList>
    </citation>
    <scope>NUCLEOTIDE SEQUENCE [LARGE SCALE GENOMIC DNA]</scope>
</reference>
<dbReference type="GO" id="GO:0051480">
    <property type="term" value="P:regulation of cytosolic calcium ion concentration"/>
    <property type="evidence" value="ECO:0007669"/>
    <property type="project" value="TreeGrafter"/>
</dbReference>
<dbReference type="InterPro" id="IPR013555">
    <property type="entry name" value="TRP_dom"/>
</dbReference>
<dbReference type="AlphaFoldDB" id="A0A653DRP7"/>
<dbReference type="Pfam" id="PF08344">
    <property type="entry name" value="TRP_2"/>
    <property type="match status" value="1"/>
</dbReference>
<evidence type="ECO:0000256" key="5">
    <source>
        <dbReference type="PROSITE-ProRule" id="PRU00023"/>
    </source>
</evidence>
<keyword evidence="4" id="KW-0407">Ion channel</keyword>
<keyword evidence="1" id="KW-0813">Transport</keyword>
<evidence type="ECO:0000256" key="1">
    <source>
        <dbReference type="ARBA" id="ARBA00022448"/>
    </source>
</evidence>
<sequence length="99" mass="11011">MFMPDLTPLVLAAHRNNYEILKILLDRGATVPMPHDVKCGCDECIQQSEEDSLRHSLSRLNEYKALASPSLIALSSSDPLLTAFQLSWELRGLAFAEPV</sequence>
<dbReference type="InterPro" id="IPR002110">
    <property type="entry name" value="Ankyrin_rpt"/>
</dbReference>
<keyword evidence="8" id="KW-1185">Reference proteome</keyword>
<feature type="repeat" description="ANK" evidence="5">
    <location>
        <begin position="4"/>
        <end position="36"/>
    </location>
</feature>
<dbReference type="GO" id="GO:0015279">
    <property type="term" value="F:store-operated calcium channel activity"/>
    <property type="evidence" value="ECO:0007669"/>
    <property type="project" value="TreeGrafter"/>
</dbReference>
<keyword evidence="3" id="KW-0406">Ion transport</keyword>
<dbReference type="SMART" id="SM01420">
    <property type="entry name" value="TRP_2"/>
    <property type="match status" value="1"/>
</dbReference>
<gene>
    <name evidence="7" type="ORF">CALMAC_LOCUS19875</name>
</gene>
<evidence type="ECO:0000259" key="6">
    <source>
        <dbReference type="SMART" id="SM01420"/>
    </source>
</evidence>
<proteinExistence type="predicted"/>
<evidence type="ECO:0000256" key="4">
    <source>
        <dbReference type="ARBA" id="ARBA00023303"/>
    </source>
</evidence>
<evidence type="ECO:0000256" key="2">
    <source>
        <dbReference type="ARBA" id="ARBA00022737"/>
    </source>
</evidence>
<keyword evidence="5" id="KW-0040">ANK repeat</keyword>
<evidence type="ECO:0000313" key="7">
    <source>
        <dbReference type="EMBL" id="VEN62889.1"/>
    </source>
</evidence>